<dbReference type="Gene3D" id="3.20.20.70">
    <property type="entry name" value="Aldolase class I"/>
    <property type="match status" value="1"/>
</dbReference>
<dbReference type="PANTHER" id="PTHR43375:SF1">
    <property type="entry name" value="OROTIDINE 5'-PHOSPHATE DECARBOXYLASE"/>
    <property type="match status" value="1"/>
</dbReference>
<keyword evidence="3" id="KW-0210">Decarboxylase</keyword>
<evidence type="ECO:0000313" key="9">
    <source>
        <dbReference type="EMBL" id="PKY66197.1"/>
    </source>
</evidence>
<dbReference type="OrthoDB" id="9808470at2"/>
<dbReference type="InterPro" id="IPR011995">
    <property type="entry name" value="OMPdecase_type-2"/>
</dbReference>
<proteinExistence type="inferred from homology"/>
<evidence type="ECO:0000256" key="2">
    <source>
        <dbReference type="ARBA" id="ARBA00008847"/>
    </source>
</evidence>
<evidence type="ECO:0000313" key="10">
    <source>
        <dbReference type="Proteomes" id="UP000234545"/>
    </source>
</evidence>
<dbReference type="GO" id="GO:0004590">
    <property type="term" value="F:orotidine-5'-phosphate decarboxylase activity"/>
    <property type="evidence" value="ECO:0007669"/>
    <property type="project" value="UniProtKB-UniRule"/>
</dbReference>
<dbReference type="SMART" id="SM00934">
    <property type="entry name" value="OMPdecase"/>
    <property type="match status" value="1"/>
</dbReference>
<evidence type="ECO:0000256" key="1">
    <source>
        <dbReference type="ARBA" id="ARBA00004861"/>
    </source>
</evidence>
<dbReference type="Pfam" id="PF00215">
    <property type="entry name" value="OMPdecase"/>
    <property type="match status" value="1"/>
</dbReference>
<sequence length="281" mass="28716">MTMRGFGDRLADAMAEHGPVCVGIDPHPGLLDRWGLDHSIDGLRRFSLGVVEALGGRVGAFKPQSAFFERFGSHGVGVLEEVIDACRNAGSLCIVDAKRGDIGSTMNGYADAYLANGSPLAGDAVTLSPYLGVGSLTPALEMAKETGRGVFVLALTSNPQGASVQHCVNSEGQSVAGGVIQAVSDFNATFEFEHMGPAGIVVGATVGDAPHRLGISFDAFNGPILAPGVGAQGAGPKELDEVFGQAALNVLASSSRAILAKGPDARGLQQAYAQAVGELAE</sequence>
<name>A0A2I1I4Z3_9ACTO</name>
<evidence type="ECO:0000256" key="4">
    <source>
        <dbReference type="ARBA" id="ARBA00022975"/>
    </source>
</evidence>
<dbReference type="SUPFAM" id="SSF51366">
    <property type="entry name" value="Ribulose-phoshate binding barrel"/>
    <property type="match status" value="1"/>
</dbReference>
<dbReference type="EMBL" id="PKKJ01000005">
    <property type="protein sequence ID" value="PKY66197.1"/>
    <property type="molecule type" value="Genomic_DNA"/>
</dbReference>
<dbReference type="PANTHER" id="PTHR43375">
    <property type="entry name" value="OROTIDINE 5'-PHOSPHATE DECARBOXYLASE"/>
    <property type="match status" value="1"/>
</dbReference>
<gene>
    <name evidence="9" type="primary">pyrF</name>
    <name evidence="9" type="ORF">CYJ25_05430</name>
</gene>
<keyword evidence="4" id="KW-0665">Pyrimidine biosynthesis</keyword>
<evidence type="ECO:0000256" key="5">
    <source>
        <dbReference type="ARBA" id="ARBA00023239"/>
    </source>
</evidence>
<comment type="catalytic activity">
    <reaction evidence="6">
        <text>orotidine 5'-phosphate + H(+) = UMP + CO2</text>
        <dbReference type="Rhea" id="RHEA:11596"/>
        <dbReference type="ChEBI" id="CHEBI:15378"/>
        <dbReference type="ChEBI" id="CHEBI:16526"/>
        <dbReference type="ChEBI" id="CHEBI:57538"/>
        <dbReference type="ChEBI" id="CHEBI:57865"/>
        <dbReference type="EC" id="4.1.1.23"/>
    </reaction>
</comment>
<evidence type="ECO:0000256" key="7">
    <source>
        <dbReference type="NCBIfam" id="TIGR02127"/>
    </source>
</evidence>
<dbReference type="GO" id="GO:0006207">
    <property type="term" value="P:'de novo' pyrimidine nucleobase biosynthetic process"/>
    <property type="evidence" value="ECO:0007669"/>
    <property type="project" value="InterPro"/>
</dbReference>
<dbReference type="InterPro" id="IPR013785">
    <property type="entry name" value="Aldolase_TIM"/>
</dbReference>
<comment type="caution">
    <text evidence="9">The sequence shown here is derived from an EMBL/GenBank/DDBJ whole genome shotgun (WGS) entry which is preliminary data.</text>
</comment>
<dbReference type="UniPathway" id="UPA00070">
    <property type="reaction ID" value="UER00120"/>
</dbReference>
<dbReference type="AlphaFoldDB" id="A0A2I1I4Z3"/>
<feature type="domain" description="Orotidine 5'-phosphate decarboxylase" evidence="8">
    <location>
        <begin position="19"/>
        <end position="271"/>
    </location>
</feature>
<dbReference type="CDD" id="cd04725">
    <property type="entry name" value="OMP_decarboxylase_like"/>
    <property type="match status" value="1"/>
</dbReference>
<dbReference type="InterPro" id="IPR011060">
    <property type="entry name" value="RibuloseP-bd_barrel"/>
</dbReference>
<comment type="pathway">
    <text evidence="1">Pyrimidine metabolism; UMP biosynthesis via de novo pathway; UMP from orotate: step 2/2.</text>
</comment>
<dbReference type="RefSeq" id="WP_101628176.1">
    <property type="nucleotide sequence ID" value="NZ_PKKJ01000005.1"/>
</dbReference>
<evidence type="ECO:0000256" key="6">
    <source>
        <dbReference type="ARBA" id="ARBA00049157"/>
    </source>
</evidence>
<dbReference type="InterPro" id="IPR001754">
    <property type="entry name" value="OMPdeCOase_dom"/>
</dbReference>
<reference evidence="9 10" key="1">
    <citation type="submission" date="2017-12" db="EMBL/GenBank/DDBJ databases">
        <title>Phylogenetic diversity of female urinary microbiome.</title>
        <authorList>
            <person name="Thomas-White K."/>
            <person name="Wolfe A.J."/>
        </authorList>
    </citation>
    <scope>NUCLEOTIDE SEQUENCE [LARGE SCALE GENOMIC DNA]</scope>
    <source>
        <strain evidence="9 10">UMB0250</strain>
    </source>
</reference>
<evidence type="ECO:0000256" key="3">
    <source>
        <dbReference type="ARBA" id="ARBA00022793"/>
    </source>
</evidence>
<keyword evidence="5" id="KW-0456">Lyase</keyword>
<dbReference type="EC" id="4.1.1.23" evidence="7"/>
<dbReference type="GO" id="GO:0044205">
    <property type="term" value="P:'de novo' UMP biosynthetic process"/>
    <property type="evidence" value="ECO:0007669"/>
    <property type="project" value="UniProtKB-UniPathway"/>
</dbReference>
<dbReference type="Proteomes" id="UP000234545">
    <property type="component" value="Unassembled WGS sequence"/>
</dbReference>
<accession>A0A2I1I4Z3</accession>
<organism evidence="9 10">
    <name type="scientific">Schaalia turicensis</name>
    <dbReference type="NCBI Taxonomy" id="131111"/>
    <lineage>
        <taxon>Bacteria</taxon>
        <taxon>Bacillati</taxon>
        <taxon>Actinomycetota</taxon>
        <taxon>Actinomycetes</taxon>
        <taxon>Actinomycetales</taxon>
        <taxon>Actinomycetaceae</taxon>
        <taxon>Schaalia</taxon>
    </lineage>
</organism>
<protein>
    <recommendedName>
        <fullName evidence="7">Orotidine-5'-phosphate decarboxylase</fullName>
        <ecNumber evidence="7">4.1.1.23</ecNumber>
    </recommendedName>
</protein>
<dbReference type="NCBIfam" id="TIGR02127">
    <property type="entry name" value="pyrF_sub2"/>
    <property type="match status" value="1"/>
</dbReference>
<comment type="similarity">
    <text evidence="2">Belongs to the OMP decarboxylase family. Type 2 subfamily.</text>
</comment>
<evidence type="ECO:0000259" key="8">
    <source>
        <dbReference type="SMART" id="SM00934"/>
    </source>
</evidence>